<evidence type="ECO:0000256" key="3">
    <source>
        <dbReference type="ARBA" id="ARBA00023163"/>
    </source>
</evidence>
<keyword evidence="1" id="KW-0805">Transcription regulation</keyword>
<dbReference type="GO" id="GO:0043565">
    <property type="term" value="F:sequence-specific DNA binding"/>
    <property type="evidence" value="ECO:0007669"/>
    <property type="project" value="InterPro"/>
</dbReference>
<evidence type="ECO:0000259" key="4">
    <source>
        <dbReference type="PROSITE" id="PS01124"/>
    </source>
</evidence>
<protein>
    <submittedName>
        <fullName evidence="5">AraC family transcriptional regulator</fullName>
    </submittedName>
</protein>
<dbReference type="PANTHER" id="PTHR11019">
    <property type="entry name" value="HTH-TYPE TRANSCRIPTIONAL REGULATOR NIMR"/>
    <property type="match status" value="1"/>
</dbReference>
<organism evidence="5 6">
    <name type="scientific">Vreelandella nigrificans</name>
    <dbReference type="NCBI Taxonomy" id="2042704"/>
    <lineage>
        <taxon>Bacteria</taxon>
        <taxon>Pseudomonadati</taxon>
        <taxon>Pseudomonadota</taxon>
        <taxon>Gammaproteobacteria</taxon>
        <taxon>Oceanospirillales</taxon>
        <taxon>Halomonadaceae</taxon>
        <taxon>Vreelandella</taxon>
    </lineage>
</organism>
<evidence type="ECO:0000256" key="2">
    <source>
        <dbReference type="ARBA" id="ARBA00023125"/>
    </source>
</evidence>
<dbReference type="PROSITE" id="PS00041">
    <property type="entry name" value="HTH_ARAC_FAMILY_1"/>
    <property type="match status" value="1"/>
</dbReference>
<dbReference type="Gene3D" id="1.10.10.60">
    <property type="entry name" value="Homeodomain-like"/>
    <property type="match status" value="2"/>
</dbReference>
<keyword evidence="3" id="KW-0804">Transcription</keyword>
<dbReference type="InterPro" id="IPR018062">
    <property type="entry name" value="HTH_AraC-typ_CS"/>
</dbReference>
<dbReference type="OrthoDB" id="9783876at2"/>
<dbReference type="InterPro" id="IPR018060">
    <property type="entry name" value="HTH_AraC"/>
</dbReference>
<gene>
    <name evidence="5" type="ORF">CPA45_10900</name>
</gene>
<dbReference type="PANTHER" id="PTHR11019:SF159">
    <property type="entry name" value="TRANSCRIPTIONAL REGULATOR-RELATED"/>
    <property type="match status" value="1"/>
</dbReference>
<dbReference type="GO" id="GO:0003700">
    <property type="term" value="F:DNA-binding transcription factor activity"/>
    <property type="evidence" value="ECO:0007669"/>
    <property type="project" value="InterPro"/>
</dbReference>
<evidence type="ECO:0000313" key="5">
    <source>
        <dbReference type="EMBL" id="PCF95558.1"/>
    </source>
</evidence>
<reference evidence="6" key="1">
    <citation type="submission" date="2017-09" db="EMBL/GenBank/DDBJ databases">
        <authorList>
            <person name="Cho G.-S."/>
            <person name="Oguntoyinbo F.A."/>
            <person name="Cnockaert M."/>
            <person name="Kabisch J."/>
            <person name="Neve H."/>
            <person name="Bockelmann W."/>
            <person name="Wenning M."/>
            <person name="Franz C.M."/>
            <person name="Vandamme P."/>
        </authorList>
    </citation>
    <scope>NUCLEOTIDE SEQUENCE [LARGE SCALE GENOMIC DNA]</scope>
    <source>
        <strain evidence="6">MBT G8648</strain>
    </source>
</reference>
<comment type="caution">
    <text evidence="5">The sequence shown here is derived from an EMBL/GenBank/DDBJ whole genome shotgun (WGS) entry which is preliminary data.</text>
</comment>
<dbReference type="Pfam" id="PF12852">
    <property type="entry name" value="Cupin_6"/>
    <property type="match status" value="1"/>
</dbReference>
<proteinExistence type="predicted"/>
<sequence>MESSKLALECFRYMNYSRSPTDWLLEFIDPKARLFHTGNYCGRWKASSHGHANASFHLVVSGNCWLHLEGVAPEPLTAGDGVLILRDVPFWLSSSEATSALTAIPVTQMQPFTPHSTNETGLVCGFFEVTPGIGQWVIEDLPNFIIFRQSSISMPQIPVIFSLIVEETQREQSPSPSLLTRLSDLLLVYVLRERLQHLDELGGVFALVSSTTLLPLLERLVAEPDAAWTLQTMADTVGMSRSAFFKHFNDCTGQSPGQVLLMLRMKMAARHLHNNRSVIEAADLVGYKSLAAFTRAFSRFYGEAPGAFRRHAKQLSA</sequence>
<dbReference type="InterPro" id="IPR032783">
    <property type="entry name" value="AraC_lig"/>
</dbReference>
<dbReference type="Proteomes" id="UP000218677">
    <property type="component" value="Unassembled WGS sequence"/>
</dbReference>
<name>A0A2A4HJJ9_9GAMM</name>
<accession>A0A2A4HJJ9</accession>
<dbReference type="PROSITE" id="PS01124">
    <property type="entry name" value="HTH_ARAC_FAMILY_2"/>
    <property type="match status" value="1"/>
</dbReference>
<dbReference type="AlphaFoldDB" id="A0A2A4HJJ9"/>
<dbReference type="SUPFAM" id="SSF51215">
    <property type="entry name" value="Regulatory protein AraC"/>
    <property type="match status" value="1"/>
</dbReference>
<evidence type="ECO:0000256" key="1">
    <source>
        <dbReference type="ARBA" id="ARBA00023015"/>
    </source>
</evidence>
<keyword evidence="2" id="KW-0238">DNA-binding</keyword>
<dbReference type="InterPro" id="IPR009057">
    <property type="entry name" value="Homeodomain-like_sf"/>
</dbReference>
<dbReference type="SUPFAM" id="SSF46689">
    <property type="entry name" value="Homeodomain-like"/>
    <property type="match status" value="2"/>
</dbReference>
<keyword evidence="6" id="KW-1185">Reference proteome</keyword>
<feature type="domain" description="HTH araC/xylS-type" evidence="4">
    <location>
        <begin position="211"/>
        <end position="311"/>
    </location>
</feature>
<dbReference type="Pfam" id="PF12833">
    <property type="entry name" value="HTH_18"/>
    <property type="match status" value="1"/>
</dbReference>
<evidence type="ECO:0000313" key="6">
    <source>
        <dbReference type="Proteomes" id="UP000218677"/>
    </source>
</evidence>
<dbReference type="SMART" id="SM00342">
    <property type="entry name" value="HTH_ARAC"/>
    <property type="match status" value="1"/>
</dbReference>
<dbReference type="EMBL" id="NWUX01000008">
    <property type="protein sequence ID" value="PCF95558.1"/>
    <property type="molecule type" value="Genomic_DNA"/>
</dbReference>
<dbReference type="InterPro" id="IPR037923">
    <property type="entry name" value="HTH-like"/>
</dbReference>